<dbReference type="InterPro" id="IPR001206">
    <property type="entry name" value="Diacylglycerol_kinase_cat_dom"/>
</dbReference>
<feature type="domain" description="DAGKc" evidence="1">
    <location>
        <begin position="42"/>
        <end position="126"/>
    </location>
</feature>
<dbReference type="Proteomes" id="UP000178315">
    <property type="component" value="Unassembled WGS sequence"/>
</dbReference>
<evidence type="ECO:0000313" key="2">
    <source>
        <dbReference type="EMBL" id="OGY72999.1"/>
    </source>
</evidence>
<accession>A0A1G2A8L8</accession>
<proteinExistence type="predicted"/>
<comment type="caution">
    <text evidence="2">The sequence shown here is derived from an EMBL/GenBank/DDBJ whole genome shotgun (WGS) entry which is preliminary data.</text>
</comment>
<dbReference type="AlphaFoldDB" id="A0A1G2A8L8"/>
<dbReference type="InterPro" id="IPR017438">
    <property type="entry name" value="ATP-NAD_kinase_N"/>
</dbReference>
<dbReference type="SUPFAM" id="SSF111331">
    <property type="entry name" value="NAD kinase/diacylglycerol kinase-like"/>
    <property type="match status" value="1"/>
</dbReference>
<reference evidence="2 3" key="1">
    <citation type="journal article" date="2016" name="Nat. Commun.">
        <title>Thousands of microbial genomes shed light on interconnected biogeochemical processes in an aquifer system.</title>
        <authorList>
            <person name="Anantharaman K."/>
            <person name="Brown C.T."/>
            <person name="Hug L.A."/>
            <person name="Sharon I."/>
            <person name="Castelle C.J."/>
            <person name="Probst A.J."/>
            <person name="Thomas B.C."/>
            <person name="Singh A."/>
            <person name="Wilkins M.J."/>
            <person name="Karaoz U."/>
            <person name="Brodie E.L."/>
            <person name="Williams K.H."/>
            <person name="Hubbard S.S."/>
            <person name="Banfield J.F."/>
        </authorList>
    </citation>
    <scope>NUCLEOTIDE SEQUENCE [LARGE SCALE GENOMIC DNA]</scope>
</reference>
<gene>
    <name evidence="2" type="ORF">A3H61_04185</name>
</gene>
<dbReference type="EMBL" id="MHJU01000019">
    <property type="protein sequence ID" value="OGY72999.1"/>
    <property type="molecule type" value="Genomic_DNA"/>
</dbReference>
<dbReference type="PROSITE" id="PS50146">
    <property type="entry name" value="DAGK"/>
    <property type="match status" value="1"/>
</dbReference>
<organism evidence="2 3">
    <name type="scientific">Candidatus Jacksonbacteria bacterium RIFCSPLOWO2_02_FULL_44_20</name>
    <dbReference type="NCBI Taxonomy" id="1798460"/>
    <lineage>
        <taxon>Bacteria</taxon>
        <taxon>Candidatus Jacksoniibacteriota</taxon>
    </lineage>
</organism>
<dbReference type="Gene3D" id="3.40.50.10330">
    <property type="entry name" value="Probable inorganic polyphosphate/atp-NAD kinase, domain 1"/>
    <property type="match status" value="1"/>
</dbReference>
<protein>
    <recommendedName>
        <fullName evidence="1">DAGKc domain-containing protein</fullName>
    </recommendedName>
</protein>
<evidence type="ECO:0000259" key="1">
    <source>
        <dbReference type="PROSITE" id="PS50146"/>
    </source>
</evidence>
<name>A0A1G2A8L8_9BACT</name>
<dbReference type="Pfam" id="PF00781">
    <property type="entry name" value="DAGK_cat"/>
    <property type="match status" value="1"/>
</dbReference>
<dbReference type="GO" id="GO:0016301">
    <property type="term" value="F:kinase activity"/>
    <property type="evidence" value="ECO:0007669"/>
    <property type="project" value="InterPro"/>
</dbReference>
<dbReference type="InterPro" id="IPR016064">
    <property type="entry name" value="NAD/diacylglycerol_kinase_sf"/>
</dbReference>
<evidence type="ECO:0000313" key="3">
    <source>
        <dbReference type="Proteomes" id="UP000178315"/>
    </source>
</evidence>
<sequence length="265" mass="29842">MYFYLYDAFLQDKKYAKVLAEIDARLIDLSIQGRTSRLTILNDMKELITDAVKRGADTVVILGDDKTVTRAISAIAELDVALGVIPIGANTAVARYLGIPEGVAACEVLSKRVRESIDIGKAGSNYFAFYLRSMSPHVKIVSPLREYALTLLSDDAEIFVCNFLPHELEREAPYPASFFVPRDGKLELVVKERGKNSLIDRWLFQNADEKREFTILPFTTLRIEADTLERDVRLVLDNDKVIKPPIDITVLPHHVSVIVGKDRMF</sequence>